<feature type="non-terminal residue" evidence="1">
    <location>
        <position position="1"/>
    </location>
</feature>
<gene>
    <name evidence="1" type="ORF">LCGC14_2942030</name>
</gene>
<protein>
    <submittedName>
        <fullName evidence="1">Uncharacterized protein</fullName>
    </submittedName>
</protein>
<proteinExistence type="predicted"/>
<accession>A0A0F8XIA2</accession>
<name>A0A0F8XIA2_9ZZZZ</name>
<dbReference type="EMBL" id="LAZR01059035">
    <property type="protein sequence ID" value="KKK68638.1"/>
    <property type="molecule type" value="Genomic_DNA"/>
</dbReference>
<organism evidence="1">
    <name type="scientific">marine sediment metagenome</name>
    <dbReference type="NCBI Taxonomy" id="412755"/>
    <lineage>
        <taxon>unclassified sequences</taxon>
        <taxon>metagenomes</taxon>
        <taxon>ecological metagenomes</taxon>
    </lineage>
</organism>
<reference evidence="1" key="1">
    <citation type="journal article" date="2015" name="Nature">
        <title>Complex archaea that bridge the gap between prokaryotes and eukaryotes.</title>
        <authorList>
            <person name="Spang A."/>
            <person name="Saw J.H."/>
            <person name="Jorgensen S.L."/>
            <person name="Zaremba-Niedzwiedzka K."/>
            <person name="Martijn J."/>
            <person name="Lind A.E."/>
            <person name="van Eijk R."/>
            <person name="Schleper C."/>
            <person name="Guy L."/>
            <person name="Ettema T.J."/>
        </authorList>
    </citation>
    <scope>NUCLEOTIDE SEQUENCE</scope>
</reference>
<evidence type="ECO:0000313" key="1">
    <source>
        <dbReference type="EMBL" id="KKK68638.1"/>
    </source>
</evidence>
<comment type="caution">
    <text evidence="1">The sequence shown here is derived from an EMBL/GenBank/DDBJ whole genome shotgun (WGS) entry which is preliminary data.</text>
</comment>
<sequence>AGKLEMPHQPAPLDTSRHRRLFEILCHAERAAQTSARLAIAHRLVDEAVGLELRQTAARSLDPIPLTRRKQAWDVMCRLVQRHQKKEAASSSTVITPMIAPFDGSVIGIDTRL</sequence>
<dbReference type="AlphaFoldDB" id="A0A0F8XIA2"/>